<organism evidence="14 15">
    <name type="scientific">Popillia japonica</name>
    <name type="common">Japanese beetle</name>
    <dbReference type="NCBI Taxonomy" id="7064"/>
    <lineage>
        <taxon>Eukaryota</taxon>
        <taxon>Metazoa</taxon>
        <taxon>Ecdysozoa</taxon>
        <taxon>Arthropoda</taxon>
        <taxon>Hexapoda</taxon>
        <taxon>Insecta</taxon>
        <taxon>Pterygota</taxon>
        <taxon>Neoptera</taxon>
        <taxon>Endopterygota</taxon>
        <taxon>Coleoptera</taxon>
        <taxon>Polyphaga</taxon>
        <taxon>Scarabaeiformia</taxon>
        <taxon>Scarabaeidae</taxon>
        <taxon>Rutelinae</taxon>
        <taxon>Popillia</taxon>
    </lineage>
</organism>
<keyword evidence="9 13" id="KW-0472">Membrane</keyword>
<sequence>MTDEELHHFEDASLLCEPHIHNEGRPITTLNVVDFYKEVAPTLQETLWLCLWQSQNETCVALFNPILSEEGICYTFNMLDRGEIFTNEVYHNKEFQKVNEDSKGWNLENGYEDSENLYSFPKRALTAGAKAGLTIVIKSFIQHQDFICRGPVQGFKVSLHNPGEIPRVGNQFFRAPLNQEIIVAIKPDMITTSSGLKDYDPHRRGCYFAKERQLRYFKEYTQQNCDIECQTNITYSLCGCVSFYMPHGESTPICGSGSNRCVTDAQLKMVSDTSGNFSCDCLPACTTLTYNAETSQAEFNWRDVFIAFNADPDEFPGIQITRLRFLFKEMQFLTSERHELYGMVDFMANVGGLLGLFVGFSFISIIEPFYFLTLRLWVNLKKYGRHYWSASEELLENDTYHHP</sequence>
<dbReference type="EMBL" id="JASPKY010000304">
    <property type="protein sequence ID" value="KAK9709688.1"/>
    <property type="molecule type" value="Genomic_DNA"/>
</dbReference>
<evidence type="ECO:0000256" key="5">
    <source>
        <dbReference type="ARBA" id="ARBA00022692"/>
    </source>
</evidence>
<gene>
    <name evidence="14" type="ORF">QE152_g26482</name>
</gene>
<dbReference type="Gene3D" id="2.60.470.10">
    <property type="entry name" value="Acid-sensing ion channels like domains"/>
    <property type="match status" value="1"/>
</dbReference>
<keyword evidence="11 12" id="KW-0407">Ion channel</keyword>
<dbReference type="PANTHER" id="PTHR11690">
    <property type="entry name" value="AMILORIDE-SENSITIVE SODIUM CHANNEL-RELATED"/>
    <property type="match status" value="1"/>
</dbReference>
<protein>
    <submittedName>
        <fullName evidence="14">Amiloride-sensitive sodium channel</fullName>
    </submittedName>
</protein>
<evidence type="ECO:0000256" key="13">
    <source>
        <dbReference type="SAM" id="Phobius"/>
    </source>
</evidence>
<keyword evidence="3 12" id="KW-0813">Transport</keyword>
<dbReference type="AlphaFoldDB" id="A0AAW1JWN1"/>
<evidence type="ECO:0000256" key="1">
    <source>
        <dbReference type="ARBA" id="ARBA00004141"/>
    </source>
</evidence>
<dbReference type="GO" id="GO:0005886">
    <property type="term" value="C:plasma membrane"/>
    <property type="evidence" value="ECO:0007669"/>
    <property type="project" value="TreeGrafter"/>
</dbReference>
<proteinExistence type="inferred from homology"/>
<accession>A0AAW1JWN1</accession>
<evidence type="ECO:0000256" key="3">
    <source>
        <dbReference type="ARBA" id="ARBA00022448"/>
    </source>
</evidence>
<evidence type="ECO:0000256" key="11">
    <source>
        <dbReference type="ARBA" id="ARBA00023303"/>
    </source>
</evidence>
<evidence type="ECO:0000256" key="7">
    <source>
        <dbReference type="ARBA" id="ARBA00023053"/>
    </source>
</evidence>
<feature type="transmembrane region" description="Helical" evidence="13">
    <location>
        <begin position="353"/>
        <end position="378"/>
    </location>
</feature>
<evidence type="ECO:0000256" key="8">
    <source>
        <dbReference type="ARBA" id="ARBA00023065"/>
    </source>
</evidence>
<keyword evidence="7" id="KW-0915">Sodium</keyword>
<reference evidence="14 15" key="1">
    <citation type="journal article" date="2024" name="BMC Genomics">
        <title>De novo assembly and annotation of Popillia japonica's genome with initial clues to its potential as an invasive pest.</title>
        <authorList>
            <person name="Cucini C."/>
            <person name="Boschi S."/>
            <person name="Funari R."/>
            <person name="Cardaioli E."/>
            <person name="Iannotti N."/>
            <person name="Marturano G."/>
            <person name="Paoli F."/>
            <person name="Bruttini M."/>
            <person name="Carapelli A."/>
            <person name="Frati F."/>
            <person name="Nardi F."/>
        </authorList>
    </citation>
    <scope>NUCLEOTIDE SEQUENCE [LARGE SCALE GENOMIC DNA]</scope>
    <source>
        <strain evidence="14">DMR45628</strain>
    </source>
</reference>
<dbReference type="Proteomes" id="UP001458880">
    <property type="component" value="Unassembled WGS sequence"/>
</dbReference>
<comment type="similarity">
    <text evidence="2 12">Belongs to the amiloride-sensitive sodium channel (TC 1.A.6) family.</text>
</comment>
<keyword evidence="4 12" id="KW-0894">Sodium channel</keyword>
<keyword evidence="5 12" id="KW-0812">Transmembrane</keyword>
<evidence type="ECO:0000256" key="2">
    <source>
        <dbReference type="ARBA" id="ARBA00007193"/>
    </source>
</evidence>
<name>A0AAW1JWN1_POPJA</name>
<evidence type="ECO:0000256" key="9">
    <source>
        <dbReference type="ARBA" id="ARBA00023136"/>
    </source>
</evidence>
<dbReference type="PANTHER" id="PTHR11690:SF288">
    <property type="entry name" value="AMILORIDE-SENSITIVE NA+ CHANNEL-RELATED"/>
    <property type="match status" value="1"/>
</dbReference>
<evidence type="ECO:0000256" key="4">
    <source>
        <dbReference type="ARBA" id="ARBA00022461"/>
    </source>
</evidence>
<dbReference type="Pfam" id="PF00858">
    <property type="entry name" value="ASC"/>
    <property type="match status" value="1"/>
</dbReference>
<comment type="subcellular location">
    <subcellularLocation>
        <location evidence="1">Membrane</location>
        <topology evidence="1">Multi-pass membrane protein</topology>
    </subcellularLocation>
</comment>
<evidence type="ECO:0000313" key="15">
    <source>
        <dbReference type="Proteomes" id="UP001458880"/>
    </source>
</evidence>
<keyword evidence="15" id="KW-1185">Reference proteome</keyword>
<dbReference type="GO" id="GO:0015280">
    <property type="term" value="F:ligand-gated sodium channel activity"/>
    <property type="evidence" value="ECO:0007669"/>
    <property type="project" value="TreeGrafter"/>
</dbReference>
<dbReference type="Gene3D" id="1.10.287.770">
    <property type="entry name" value="YojJ-like"/>
    <property type="match status" value="1"/>
</dbReference>
<keyword evidence="8 12" id="KW-0406">Ion transport</keyword>
<evidence type="ECO:0000256" key="10">
    <source>
        <dbReference type="ARBA" id="ARBA00023201"/>
    </source>
</evidence>
<keyword evidence="10 12" id="KW-0739">Sodium transport</keyword>
<dbReference type="InterPro" id="IPR001873">
    <property type="entry name" value="ENaC"/>
</dbReference>
<comment type="caution">
    <text evidence="14">The sequence shown here is derived from an EMBL/GenBank/DDBJ whole genome shotgun (WGS) entry which is preliminary data.</text>
</comment>
<evidence type="ECO:0000256" key="12">
    <source>
        <dbReference type="RuleBase" id="RU000679"/>
    </source>
</evidence>
<evidence type="ECO:0000256" key="6">
    <source>
        <dbReference type="ARBA" id="ARBA00022989"/>
    </source>
</evidence>
<evidence type="ECO:0000313" key="14">
    <source>
        <dbReference type="EMBL" id="KAK9709688.1"/>
    </source>
</evidence>
<keyword evidence="6 13" id="KW-1133">Transmembrane helix</keyword>